<dbReference type="GO" id="GO:0003677">
    <property type="term" value="F:DNA binding"/>
    <property type="evidence" value="ECO:0007669"/>
    <property type="project" value="TreeGrafter"/>
</dbReference>
<dbReference type="InterPro" id="IPR054552">
    <property type="entry name" value="SPT2_N"/>
</dbReference>
<dbReference type="GO" id="GO:0006334">
    <property type="term" value="P:nucleosome assembly"/>
    <property type="evidence" value="ECO:0007669"/>
    <property type="project" value="TreeGrafter"/>
</dbReference>
<feature type="domain" description="SPT2 homolog N-terminal" evidence="5">
    <location>
        <begin position="1"/>
        <end position="68"/>
    </location>
</feature>
<dbReference type="OrthoDB" id="6259853at2759"/>
<feature type="compositionally biased region" description="Basic and acidic residues" evidence="4">
    <location>
        <begin position="152"/>
        <end position="163"/>
    </location>
</feature>
<evidence type="ECO:0000256" key="1">
    <source>
        <dbReference type="ARBA" id="ARBA00006461"/>
    </source>
</evidence>
<feature type="compositionally biased region" description="Polar residues" evidence="4">
    <location>
        <begin position="293"/>
        <end position="302"/>
    </location>
</feature>
<keyword evidence="7" id="KW-1185">Reference proteome</keyword>
<evidence type="ECO:0000256" key="4">
    <source>
        <dbReference type="SAM" id="MobiDB-lite"/>
    </source>
</evidence>
<feature type="compositionally biased region" description="Polar residues" evidence="4">
    <location>
        <begin position="314"/>
        <end position="326"/>
    </location>
</feature>
<dbReference type="STRING" id="2015173.A0A026WJI8"/>
<feature type="compositionally biased region" description="Basic and acidic residues" evidence="4">
    <location>
        <begin position="254"/>
        <end position="263"/>
    </location>
</feature>
<feature type="compositionally biased region" description="Basic and acidic residues" evidence="4">
    <location>
        <begin position="99"/>
        <end position="128"/>
    </location>
</feature>
<sequence>MDFSTLISVAKDNETSKQTAPCYRTKFAPPKKQTKQSKTLSENIKKFLARKEEEERHKALEEKKKKDDRVKQALKQQELEENNGHRRKRKSSALNAKETQVDKKPEKSIDDKVKEEDKSNKPKPERKMLPPPMEFAELLKLAEKKQHEPVIIEIKPKVDDGRPMTKRQKKEWEYLQEKEKRERERANLQKTSNTSVPKKPTKIQLNKIPKKLGNPEPNSNSTQNKNSLKDIVSVSKKVIDKPNDKHSPGKAQSIHKDDLLEERRRLEVEKRHLEEMRRAIEEEKRKLVETKSKQASTKSQPLNVIAAKSKTVDKQVSSKNTKSRLFQSEDLKPSSFLSSKKSGQSPPLNIKSVKSKQVAKKPLTFDKKRRIYDDNDDEYDSDLDDFIDDGTEEDHEDYSKHISEIFGYDKNKYQHMDDEDDTAMESNFAQQLKEEYVSTKIGIMEDLEDMRMEAIEKKRKAALLKQKK</sequence>
<proteinExistence type="inferred from homology"/>
<dbReference type="GO" id="GO:0006360">
    <property type="term" value="P:transcription by RNA polymerase I"/>
    <property type="evidence" value="ECO:0007669"/>
    <property type="project" value="TreeGrafter"/>
</dbReference>
<feature type="compositionally biased region" description="Low complexity" evidence="4">
    <location>
        <begin position="333"/>
        <end position="345"/>
    </location>
</feature>
<reference evidence="6 7" key="1">
    <citation type="journal article" date="2014" name="Curr. Biol.">
        <title>The genome of the clonal raider ant Cerapachys biroi.</title>
        <authorList>
            <person name="Oxley P.R."/>
            <person name="Ji L."/>
            <person name="Fetter-Pruneda I."/>
            <person name="McKenzie S.K."/>
            <person name="Li C."/>
            <person name="Hu H."/>
            <person name="Zhang G."/>
            <person name="Kronauer D.J."/>
        </authorList>
    </citation>
    <scope>NUCLEOTIDE SEQUENCE [LARGE SCALE GENOMIC DNA]</scope>
</reference>
<evidence type="ECO:0000313" key="7">
    <source>
        <dbReference type="Proteomes" id="UP000053097"/>
    </source>
</evidence>
<feature type="compositionally biased region" description="Basic and acidic residues" evidence="4">
    <location>
        <begin position="170"/>
        <end position="187"/>
    </location>
</feature>
<feature type="compositionally biased region" description="Basic and acidic residues" evidence="4">
    <location>
        <begin position="237"/>
        <end position="247"/>
    </location>
</feature>
<name>A0A026WJI8_OOCBI</name>
<keyword evidence="3" id="KW-0175">Coiled coil</keyword>
<dbReference type="GO" id="GO:0042393">
    <property type="term" value="F:histone binding"/>
    <property type="evidence" value="ECO:0007669"/>
    <property type="project" value="TreeGrafter"/>
</dbReference>
<dbReference type="InterPro" id="IPR013256">
    <property type="entry name" value="Chromatin_SPT2"/>
</dbReference>
<gene>
    <name evidence="6" type="ORF">X777_03544</name>
</gene>
<dbReference type="Pfam" id="PF22878">
    <property type="entry name" value="SPT2_N"/>
    <property type="match status" value="1"/>
</dbReference>
<evidence type="ECO:0000256" key="2">
    <source>
        <dbReference type="ARBA" id="ARBA00013786"/>
    </source>
</evidence>
<accession>A0A026WJI8</accession>
<dbReference type="PANTHER" id="PTHR22691:SF8">
    <property type="entry name" value="PROTEIN SPT2 HOMOLOG"/>
    <property type="match status" value="1"/>
</dbReference>
<dbReference type="EMBL" id="KK107168">
    <property type="protein sequence ID" value="EZA56212.1"/>
    <property type="molecule type" value="Genomic_DNA"/>
</dbReference>
<evidence type="ECO:0000256" key="3">
    <source>
        <dbReference type="ARBA" id="ARBA00023054"/>
    </source>
</evidence>
<protein>
    <recommendedName>
        <fullName evidence="2">Protein SPT2 homolog</fullName>
    </recommendedName>
</protein>
<evidence type="ECO:0000259" key="5">
    <source>
        <dbReference type="Pfam" id="PF22878"/>
    </source>
</evidence>
<organism evidence="6 7">
    <name type="scientific">Ooceraea biroi</name>
    <name type="common">Clonal raider ant</name>
    <name type="synonym">Cerapachys biroi</name>
    <dbReference type="NCBI Taxonomy" id="2015173"/>
    <lineage>
        <taxon>Eukaryota</taxon>
        <taxon>Metazoa</taxon>
        <taxon>Ecdysozoa</taxon>
        <taxon>Arthropoda</taxon>
        <taxon>Hexapoda</taxon>
        <taxon>Insecta</taxon>
        <taxon>Pterygota</taxon>
        <taxon>Neoptera</taxon>
        <taxon>Endopterygota</taxon>
        <taxon>Hymenoptera</taxon>
        <taxon>Apocrita</taxon>
        <taxon>Aculeata</taxon>
        <taxon>Formicoidea</taxon>
        <taxon>Formicidae</taxon>
        <taxon>Dorylinae</taxon>
        <taxon>Ooceraea</taxon>
    </lineage>
</organism>
<dbReference type="GO" id="GO:0005730">
    <property type="term" value="C:nucleolus"/>
    <property type="evidence" value="ECO:0007669"/>
    <property type="project" value="TreeGrafter"/>
</dbReference>
<dbReference type="AlphaFoldDB" id="A0A026WJI8"/>
<evidence type="ECO:0000313" key="6">
    <source>
        <dbReference type="EMBL" id="EZA56212.1"/>
    </source>
</evidence>
<dbReference type="SMART" id="SM00784">
    <property type="entry name" value="SPT2"/>
    <property type="match status" value="1"/>
</dbReference>
<dbReference type="OMA" id="TPTIYNR"/>
<dbReference type="Proteomes" id="UP000053097">
    <property type="component" value="Unassembled WGS sequence"/>
</dbReference>
<feature type="region of interest" description="Disordered" evidence="4">
    <location>
        <begin position="152"/>
        <end position="263"/>
    </location>
</feature>
<dbReference type="PANTHER" id="PTHR22691">
    <property type="entry name" value="YEAST SPT2-RELATED"/>
    <property type="match status" value="1"/>
</dbReference>
<comment type="similarity">
    <text evidence="1">Belongs to the SPT2 family.</text>
</comment>
<feature type="region of interest" description="Disordered" evidence="4">
    <location>
        <begin position="1"/>
        <end position="132"/>
    </location>
</feature>
<feature type="region of interest" description="Disordered" evidence="4">
    <location>
        <begin position="287"/>
        <end position="359"/>
    </location>
</feature>
<feature type="compositionally biased region" description="Polar residues" evidence="4">
    <location>
        <begin position="216"/>
        <end position="226"/>
    </location>
</feature>
<feature type="compositionally biased region" description="Basic and acidic residues" evidence="4">
    <location>
        <begin position="43"/>
        <end position="71"/>
    </location>
</feature>
<dbReference type="Pfam" id="PF08243">
    <property type="entry name" value="SPT2"/>
    <property type="match status" value="1"/>
</dbReference>